<dbReference type="Proteomes" id="UP000234254">
    <property type="component" value="Unassembled WGS sequence"/>
</dbReference>
<organism evidence="2 3">
    <name type="scientific">Aspergillus campestris (strain IBT 28561)</name>
    <dbReference type="NCBI Taxonomy" id="1392248"/>
    <lineage>
        <taxon>Eukaryota</taxon>
        <taxon>Fungi</taxon>
        <taxon>Dikarya</taxon>
        <taxon>Ascomycota</taxon>
        <taxon>Pezizomycotina</taxon>
        <taxon>Eurotiomycetes</taxon>
        <taxon>Eurotiomycetidae</taxon>
        <taxon>Eurotiales</taxon>
        <taxon>Aspergillaceae</taxon>
        <taxon>Aspergillus</taxon>
        <taxon>Aspergillus subgen. Circumdati</taxon>
    </lineage>
</organism>
<dbReference type="OrthoDB" id="428260at2759"/>
<sequence length="418" mass="46063">MTVATSPLPPTTTARLEHLVDQATNADNGVPGVVVVAVDRHGQEIFSRASGTRGHGHPEPLSVDDVFWIASCTKMIVGVACMQLVERGLLSLDDSDQVERYCPELKAVQVLQPDGTLVDKKRGITLRMLLCHTAGFGYSFMHPQLLEHSQRTGFDEMSNSLEGFLQPLVHQPGEQWRYGINIDWAGVLLERVTGQSLNDYLHEHIFQPLDLENISLIPTEAMKQKLVHMSARAPDGQISAIDPIQPRALTVGSETDGKPFFHSGGGGGFAAPRDYCQILAVLLNNGTSPTTKRQILRPDTVEQMFENQIAHLPPLREKEMITCKPHVCPASTGLYPSTPDDPQGWGLSFMISGGYTGRSRQTVFWSGVANLYWWCDRENGVAGMVSSQVFPFGDLKVFELWAGVEKEIYKGLKGEAKI</sequence>
<dbReference type="RefSeq" id="XP_024690387.1">
    <property type="nucleotide sequence ID" value="XM_024835426.1"/>
</dbReference>
<accession>A0A2I1CVY4</accession>
<dbReference type="InterPro" id="IPR012338">
    <property type="entry name" value="Beta-lactam/transpept-like"/>
</dbReference>
<proteinExistence type="predicted"/>
<dbReference type="Pfam" id="PF00144">
    <property type="entry name" value="Beta-lactamase"/>
    <property type="match status" value="1"/>
</dbReference>
<feature type="domain" description="Beta-lactamase-related" evidence="1">
    <location>
        <begin position="24"/>
        <end position="391"/>
    </location>
</feature>
<gene>
    <name evidence="2" type="ORF">P168DRAFT_274452</name>
</gene>
<reference evidence="2" key="1">
    <citation type="submission" date="2016-12" db="EMBL/GenBank/DDBJ databases">
        <title>The genomes of Aspergillus section Nigri reveals drivers in fungal speciation.</title>
        <authorList>
            <consortium name="DOE Joint Genome Institute"/>
            <person name="Vesth T.C."/>
            <person name="Nybo J."/>
            <person name="Theobald S."/>
            <person name="Brandl J."/>
            <person name="Frisvad J.C."/>
            <person name="Nielsen K.F."/>
            <person name="Lyhne E.K."/>
            <person name="Kogle M.E."/>
            <person name="Kuo A."/>
            <person name="Riley R."/>
            <person name="Clum A."/>
            <person name="Nolan M."/>
            <person name="Lipzen A."/>
            <person name="Salamov A."/>
            <person name="Henrissat B."/>
            <person name="Wiebenga A."/>
            <person name="De vries R.P."/>
            <person name="Grigoriev I.V."/>
            <person name="Mortensen U.H."/>
            <person name="Andersen M.R."/>
            <person name="Baker S.E."/>
        </authorList>
    </citation>
    <scope>NUCLEOTIDE SEQUENCE</scope>
    <source>
        <strain evidence="2">IBT 28561</strain>
    </source>
</reference>
<dbReference type="EMBL" id="MSFM01000011">
    <property type="protein sequence ID" value="PKY01793.1"/>
    <property type="molecule type" value="Genomic_DNA"/>
</dbReference>
<dbReference type="PANTHER" id="PTHR43283:SF3">
    <property type="entry name" value="BETA-LACTAMASE FAMILY PROTEIN (AFU_ORTHOLOGUE AFUA_5G07500)"/>
    <property type="match status" value="1"/>
</dbReference>
<dbReference type="VEuPathDB" id="FungiDB:P168DRAFT_274452"/>
<dbReference type="AlphaFoldDB" id="A0A2I1CVY4"/>
<dbReference type="Gene3D" id="3.40.710.10">
    <property type="entry name" value="DD-peptidase/beta-lactamase superfamily"/>
    <property type="match status" value="1"/>
</dbReference>
<evidence type="ECO:0000313" key="2">
    <source>
        <dbReference type="EMBL" id="PKY01793.1"/>
    </source>
</evidence>
<comment type="caution">
    <text evidence="2">The sequence shown here is derived from an EMBL/GenBank/DDBJ whole genome shotgun (WGS) entry which is preliminary data.</text>
</comment>
<evidence type="ECO:0000259" key="1">
    <source>
        <dbReference type="Pfam" id="PF00144"/>
    </source>
</evidence>
<dbReference type="PANTHER" id="PTHR43283">
    <property type="entry name" value="BETA-LACTAMASE-RELATED"/>
    <property type="match status" value="1"/>
</dbReference>
<evidence type="ECO:0000313" key="3">
    <source>
        <dbReference type="Proteomes" id="UP000234254"/>
    </source>
</evidence>
<dbReference type="InterPro" id="IPR050789">
    <property type="entry name" value="Diverse_Enzym_Activities"/>
</dbReference>
<name>A0A2I1CVY4_ASPC2</name>
<dbReference type="GeneID" id="36542950"/>
<dbReference type="SUPFAM" id="SSF56601">
    <property type="entry name" value="beta-lactamase/transpeptidase-like"/>
    <property type="match status" value="1"/>
</dbReference>
<keyword evidence="3" id="KW-1185">Reference proteome</keyword>
<protein>
    <submittedName>
        <fullName evidence="2">Beta-lactamase family protein</fullName>
    </submittedName>
</protein>
<dbReference type="InterPro" id="IPR001466">
    <property type="entry name" value="Beta-lactam-related"/>
</dbReference>